<dbReference type="OrthoDB" id="1750432at2759"/>
<dbReference type="GeneID" id="18669714"/>
<dbReference type="OMA" id="MHRIRAG"/>
<dbReference type="RefSeq" id="XP_007272405.1">
    <property type="nucleotide sequence ID" value="XM_007272343.1"/>
</dbReference>
<name>R7SGB4_FOMME</name>
<evidence type="ECO:0000313" key="2">
    <source>
        <dbReference type="EMBL" id="EJC97332.1"/>
    </source>
</evidence>
<dbReference type="InterPro" id="IPR043502">
    <property type="entry name" value="DNA/RNA_pol_sf"/>
</dbReference>
<proteinExistence type="predicted"/>
<dbReference type="EMBL" id="JH719063">
    <property type="protein sequence ID" value="EJC97332.1"/>
    <property type="molecule type" value="Genomic_DNA"/>
</dbReference>
<gene>
    <name evidence="2" type="ORF">FOMMEDRAFT_100052</name>
</gene>
<dbReference type="Gene3D" id="3.30.70.270">
    <property type="match status" value="1"/>
</dbReference>
<dbReference type="Pfam" id="PF00078">
    <property type="entry name" value="RVT_1"/>
    <property type="match status" value="1"/>
</dbReference>
<protein>
    <submittedName>
        <fullName evidence="2">DNA/RNA polymerase</fullName>
    </submittedName>
</protein>
<keyword evidence="3" id="KW-1185">Reference proteome</keyword>
<sequence length="214" mass="25071">MLLLQKPRKTKEDLIRLRTVIDLREHNKNTKKLSSPLLDIKSVLRRVASKKYKLLIDGKDTYEQIRIIPEHVNRSIFNTLDGTMVSEVMQLGDCNSRAIYQALMNHIFQPYLGDWMDIYLDDLVIYSDTIEDHMQHLRTVIDILHKEKFYLSEHKIQLFQKELKILGHIINDQGIRMDPHKVDSIQQWKVPTNKDLLQGFLGSVGYLAPNIPQL</sequence>
<dbReference type="KEGG" id="fme:FOMMEDRAFT_100052"/>
<organism evidence="2 3">
    <name type="scientific">Fomitiporia mediterranea (strain MF3/22)</name>
    <name type="common">Grapevine white-rot fungus</name>
    <dbReference type="NCBI Taxonomy" id="694068"/>
    <lineage>
        <taxon>Eukaryota</taxon>
        <taxon>Fungi</taxon>
        <taxon>Dikarya</taxon>
        <taxon>Basidiomycota</taxon>
        <taxon>Agaricomycotina</taxon>
        <taxon>Agaricomycetes</taxon>
        <taxon>Hymenochaetales</taxon>
        <taxon>Hymenochaetaceae</taxon>
        <taxon>Fomitiporia</taxon>
    </lineage>
</organism>
<dbReference type="SUPFAM" id="SSF56672">
    <property type="entry name" value="DNA/RNA polymerases"/>
    <property type="match status" value="1"/>
</dbReference>
<dbReference type="eggNOG" id="KOG0017">
    <property type="taxonomic scope" value="Eukaryota"/>
</dbReference>
<feature type="domain" description="Reverse transcriptase" evidence="1">
    <location>
        <begin position="1"/>
        <end position="170"/>
    </location>
</feature>
<dbReference type="InterPro" id="IPR000477">
    <property type="entry name" value="RT_dom"/>
</dbReference>
<evidence type="ECO:0000313" key="3">
    <source>
        <dbReference type="Proteomes" id="UP000053630"/>
    </source>
</evidence>
<reference evidence="3" key="1">
    <citation type="journal article" date="2012" name="Science">
        <title>The Paleozoic origin of enzymatic lignin decomposition reconstructed from 31 fungal genomes.</title>
        <authorList>
            <person name="Floudas D."/>
            <person name="Binder M."/>
            <person name="Riley R."/>
            <person name="Barry K."/>
            <person name="Blanchette R.A."/>
            <person name="Henrissat B."/>
            <person name="Martinez A.T."/>
            <person name="Otillar R."/>
            <person name="Spatafora J.W."/>
            <person name="Yadav J.S."/>
            <person name="Aerts A."/>
            <person name="Benoit I."/>
            <person name="Boyd A."/>
            <person name="Carlson A."/>
            <person name="Copeland A."/>
            <person name="Coutinho P.M."/>
            <person name="de Vries R.P."/>
            <person name="Ferreira P."/>
            <person name="Findley K."/>
            <person name="Foster B."/>
            <person name="Gaskell J."/>
            <person name="Glotzer D."/>
            <person name="Gorecki P."/>
            <person name="Heitman J."/>
            <person name="Hesse C."/>
            <person name="Hori C."/>
            <person name="Igarashi K."/>
            <person name="Jurgens J.A."/>
            <person name="Kallen N."/>
            <person name="Kersten P."/>
            <person name="Kohler A."/>
            <person name="Kuees U."/>
            <person name="Kumar T.K.A."/>
            <person name="Kuo A."/>
            <person name="LaButti K."/>
            <person name="Larrondo L.F."/>
            <person name="Lindquist E."/>
            <person name="Ling A."/>
            <person name="Lombard V."/>
            <person name="Lucas S."/>
            <person name="Lundell T."/>
            <person name="Martin R."/>
            <person name="McLaughlin D.J."/>
            <person name="Morgenstern I."/>
            <person name="Morin E."/>
            <person name="Murat C."/>
            <person name="Nagy L.G."/>
            <person name="Nolan M."/>
            <person name="Ohm R.A."/>
            <person name="Patyshakuliyeva A."/>
            <person name="Rokas A."/>
            <person name="Ruiz-Duenas F.J."/>
            <person name="Sabat G."/>
            <person name="Salamov A."/>
            <person name="Samejima M."/>
            <person name="Schmutz J."/>
            <person name="Slot J.C."/>
            <person name="St John F."/>
            <person name="Stenlid J."/>
            <person name="Sun H."/>
            <person name="Sun S."/>
            <person name="Syed K."/>
            <person name="Tsang A."/>
            <person name="Wiebenga A."/>
            <person name="Young D."/>
            <person name="Pisabarro A."/>
            <person name="Eastwood D.C."/>
            <person name="Martin F."/>
            <person name="Cullen D."/>
            <person name="Grigoriev I.V."/>
            <person name="Hibbett D.S."/>
        </authorList>
    </citation>
    <scope>NUCLEOTIDE SEQUENCE [LARGE SCALE GENOMIC DNA]</scope>
    <source>
        <strain evidence="3">MF3/22</strain>
    </source>
</reference>
<dbReference type="PROSITE" id="PS50878">
    <property type="entry name" value="RT_POL"/>
    <property type="match status" value="1"/>
</dbReference>
<dbReference type="InterPro" id="IPR043128">
    <property type="entry name" value="Rev_trsase/Diguanyl_cyclase"/>
</dbReference>
<dbReference type="AlphaFoldDB" id="R7SGB4"/>
<accession>R7SGB4</accession>
<dbReference type="PANTHER" id="PTHR33064">
    <property type="entry name" value="POL PROTEIN"/>
    <property type="match status" value="1"/>
</dbReference>
<feature type="non-terminal residue" evidence="2">
    <location>
        <position position="214"/>
    </location>
</feature>
<evidence type="ECO:0000259" key="1">
    <source>
        <dbReference type="PROSITE" id="PS50878"/>
    </source>
</evidence>
<dbReference type="PANTHER" id="PTHR33064:SF37">
    <property type="entry name" value="RIBONUCLEASE H"/>
    <property type="match status" value="1"/>
</dbReference>
<dbReference type="Proteomes" id="UP000053630">
    <property type="component" value="Unassembled WGS sequence"/>
</dbReference>
<dbReference type="InterPro" id="IPR051320">
    <property type="entry name" value="Viral_Replic_Matur_Polypro"/>
</dbReference>
<dbReference type="CDD" id="cd01647">
    <property type="entry name" value="RT_LTR"/>
    <property type="match status" value="1"/>
</dbReference>